<feature type="region of interest" description="Disordered" evidence="1">
    <location>
        <begin position="53"/>
        <end position="87"/>
    </location>
</feature>
<evidence type="ECO:0000256" key="1">
    <source>
        <dbReference type="SAM" id="MobiDB-lite"/>
    </source>
</evidence>
<feature type="region of interest" description="Disordered" evidence="1">
    <location>
        <begin position="1"/>
        <end position="30"/>
    </location>
</feature>
<evidence type="ECO:0000256" key="2">
    <source>
        <dbReference type="SAM" id="Phobius"/>
    </source>
</evidence>
<dbReference type="VEuPathDB" id="FungiDB:HMPREF1544_08447"/>
<dbReference type="AlphaFoldDB" id="S2J593"/>
<dbReference type="InParanoid" id="S2J593"/>
<proteinExistence type="predicted"/>
<feature type="compositionally biased region" description="Basic residues" evidence="1">
    <location>
        <begin position="66"/>
        <end position="85"/>
    </location>
</feature>
<evidence type="ECO:0000313" key="3">
    <source>
        <dbReference type="EMBL" id="EPB84804.1"/>
    </source>
</evidence>
<reference evidence="4" key="1">
    <citation type="submission" date="2013-05" db="EMBL/GenBank/DDBJ databases">
        <title>The Genome sequence of Mucor circinelloides f. circinelloides 1006PhL.</title>
        <authorList>
            <consortium name="The Broad Institute Genomics Platform"/>
            <person name="Cuomo C."/>
            <person name="Earl A."/>
            <person name="Findley K."/>
            <person name="Lee S.C."/>
            <person name="Walker B."/>
            <person name="Young S."/>
            <person name="Zeng Q."/>
            <person name="Gargeya S."/>
            <person name="Fitzgerald M."/>
            <person name="Haas B."/>
            <person name="Abouelleil A."/>
            <person name="Allen A.W."/>
            <person name="Alvarado L."/>
            <person name="Arachchi H.M."/>
            <person name="Berlin A.M."/>
            <person name="Chapman S.B."/>
            <person name="Gainer-Dewar J."/>
            <person name="Goldberg J."/>
            <person name="Griggs A."/>
            <person name="Gujja S."/>
            <person name="Hansen M."/>
            <person name="Howarth C."/>
            <person name="Imamovic A."/>
            <person name="Ireland A."/>
            <person name="Larimer J."/>
            <person name="McCowan C."/>
            <person name="Murphy C."/>
            <person name="Pearson M."/>
            <person name="Poon T.W."/>
            <person name="Priest M."/>
            <person name="Roberts A."/>
            <person name="Saif S."/>
            <person name="Shea T."/>
            <person name="Sisk P."/>
            <person name="Sykes S."/>
            <person name="Wortman J."/>
            <person name="Nusbaum C."/>
            <person name="Birren B."/>
        </authorList>
    </citation>
    <scope>NUCLEOTIDE SEQUENCE [LARGE SCALE GENOMIC DNA]</scope>
    <source>
        <strain evidence="4">1006PhL</strain>
    </source>
</reference>
<keyword evidence="4" id="KW-1185">Reference proteome</keyword>
<sequence length="150" mass="17456">MNEQESMIDMGKRPSRQRRHLPTSIALAADTRSDKERGNIALINMFNEKKDDGCKSTGFEPTTTATKRRKPHQQQKQQQIHKQKARQFVTKSKTTAVSTTKLILYTLSSLWIAFVVYRIYYSMQTEDMSYLSIVHFISKKVTDLMHEPTR</sequence>
<dbReference type="EMBL" id="KE124029">
    <property type="protein sequence ID" value="EPB84804.1"/>
    <property type="molecule type" value="Genomic_DNA"/>
</dbReference>
<organism evidence="3 4">
    <name type="scientific">Mucor circinelloides f. circinelloides (strain 1006PhL)</name>
    <name type="common">Mucormycosis agent</name>
    <name type="synonym">Calyptromyces circinelloides</name>
    <dbReference type="NCBI Taxonomy" id="1220926"/>
    <lineage>
        <taxon>Eukaryota</taxon>
        <taxon>Fungi</taxon>
        <taxon>Fungi incertae sedis</taxon>
        <taxon>Mucoromycota</taxon>
        <taxon>Mucoromycotina</taxon>
        <taxon>Mucoromycetes</taxon>
        <taxon>Mucorales</taxon>
        <taxon>Mucorineae</taxon>
        <taxon>Mucoraceae</taxon>
        <taxon>Mucor</taxon>
    </lineage>
</organism>
<dbReference type="OMA" id="MNEQESM"/>
<accession>S2J593</accession>
<keyword evidence="2" id="KW-1133">Transmembrane helix</keyword>
<gene>
    <name evidence="3" type="ORF">HMPREF1544_08447</name>
</gene>
<evidence type="ECO:0000313" key="4">
    <source>
        <dbReference type="Proteomes" id="UP000014254"/>
    </source>
</evidence>
<dbReference type="Proteomes" id="UP000014254">
    <property type="component" value="Unassembled WGS sequence"/>
</dbReference>
<keyword evidence="2" id="KW-0812">Transmembrane</keyword>
<keyword evidence="2" id="KW-0472">Membrane</keyword>
<feature type="transmembrane region" description="Helical" evidence="2">
    <location>
        <begin position="102"/>
        <end position="121"/>
    </location>
</feature>
<protein>
    <submittedName>
        <fullName evidence="3">Uncharacterized protein</fullName>
    </submittedName>
</protein>
<dbReference type="OrthoDB" id="2250025at2759"/>
<name>S2J593_MUCC1</name>